<dbReference type="InterPro" id="IPR018604">
    <property type="entry name" value="YycI-like"/>
</dbReference>
<proteinExistence type="predicted"/>
<dbReference type="STRING" id="930152.SAMN05216565_104325"/>
<keyword evidence="1" id="KW-0812">Transmembrane</keyword>
<reference evidence="4" key="1">
    <citation type="submission" date="2016-10" db="EMBL/GenBank/DDBJ databases">
        <authorList>
            <person name="Varghese N."/>
            <person name="Submissions S."/>
        </authorList>
    </citation>
    <scope>NUCLEOTIDE SEQUENCE [LARGE SCALE GENOMIC DNA]</scope>
    <source>
        <strain evidence="4">IBRC-M10078</strain>
    </source>
</reference>
<name>A0A1H0UD91_9BACI</name>
<feature type="domain" description="Regulatory protein YycH-like" evidence="2">
    <location>
        <begin position="35"/>
        <end position="250"/>
    </location>
</feature>
<sequence>MDWSKTKTIFIITFLILDLFLALQFIEKRNRSELDVLSEASIEEQLETEEITYDELPKQPKEGTYISGKPKFFSSEDVLKMKGQEVNIDSPAILQSKLNEPIKLTGSNVTAKLQQFLKDYVLNGDSYTLWEVDQETGSIIFFQQYQNKVFYNETSNISGLLIAYVNDKNEIISYRQTMLMDFEEYDKKEILPAIKALENLFKNGHLKSGSEVTNIKLGYYPLVQLSESQILAPTWHIVVDDKIDYYVNAFEGQILEIME</sequence>
<evidence type="ECO:0000313" key="4">
    <source>
        <dbReference type="Proteomes" id="UP000199159"/>
    </source>
</evidence>
<protein>
    <submittedName>
        <fullName evidence="3">Two-component signal transduction system YycFG, regulatory protein YycI</fullName>
    </submittedName>
</protein>
<keyword evidence="4" id="KW-1185">Reference proteome</keyword>
<evidence type="ECO:0000313" key="3">
    <source>
        <dbReference type="EMBL" id="SDP64272.1"/>
    </source>
</evidence>
<feature type="transmembrane region" description="Helical" evidence="1">
    <location>
        <begin position="6"/>
        <end position="26"/>
    </location>
</feature>
<keyword evidence="1" id="KW-1133">Transmembrane helix</keyword>
<dbReference type="Proteomes" id="UP000199159">
    <property type="component" value="Unassembled WGS sequence"/>
</dbReference>
<gene>
    <name evidence="3" type="ORF">SAMN05216565_104325</name>
</gene>
<dbReference type="RefSeq" id="WP_090853836.1">
    <property type="nucleotide sequence ID" value="NZ_FNJU01000004.1"/>
</dbReference>
<organism evidence="3 4">
    <name type="scientific">Litchfieldia salsa</name>
    <dbReference type="NCBI Taxonomy" id="930152"/>
    <lineage>
        <taxon>Bacteria</taxon>
        <taxon>Bacillati</taxon>
        <taxon>Bacillota</taxon>
        <taxon>Bacilli</taxon>
        <taxon>Bacillales</taxon>
        <taxon>Bacillaceae</taxon>
        <taxon>Litchfieldia</taxon>
    </lineage>
</organism>
<dbReference type="OrthoDB" id="2388036at2"/>
<keyword evidence="1" id="KW-0472">Membrane</keyword>
<evidence type="ECO:0000256" key="1">
    <source>
        <dbReference type="SAM" id="Phobius"/>
    </source>
</evidence>
<accession>A0A1H0UD91</accession>
<dbReference type="GO" id="GO:0016020">
    <property type="term" value="C:membrane"/>
    <property type="evidence" value="ECO:0007669"/>
    <property type="project" value="InterPro"/>
</dbReference>
<dbReference type="Pfam" id="PF09648">
    <property type="entry name" value="YycI"/>
    <property type="match status" value="1"/>
</dbReference>
<evidence type="ECO:0000259" key="2">
    <source>
        <dbReference type="Pfam" id="PF09648"/>
    </source>
</evidence>
<dbReference type="EMBL" id="FNJU01000004">
    <property type="protein sequence ID" value="SDP64272.1"/>
    <property type="molecule type" value="Genomic_DNA"/>
</dbReference>
<dbReference type="AlphaFoldDB" id="A0A1H0UD91"/>
<dbReference type="Gene3D" id="2.40.128.690">
    <property type="entry name" value="YycH protein, domain 3-like"/>
    <property type="match status" value="1"/>
</dbReference>